<evidence type="ECO:0000313" key="1">
    <source>
        <dbReference type="EMBL" id="AMZ02558.1"/>
    </source>
</evidence>
<dbReference type="EMBL" id="KU761889">
    <property type="protein sequence ID" value="AMZ02558.1"/>
    <property type="molecule type" value="Genomic_DNA"/>
</dbReference>
<name>A0A165X8D9_MIMIV</name>
<accession>A0A165X8D9</accession>
<protein>
    <submittedName>
        <fullName evidence="1">Uncharacterized protein</fullName>
    </submittedName>
</protein>
<evidence type="ECO:0000313" key="2">
    <source>
        <dbReference type="Proteomes" id="UP000241559"/>
    </source>
</evidence>
<sequence length="155" mass="18233">MEHYWIIYDSDCDPCDTHLVIRDTKKKAIDVITKQLNIEHDDDDEHDELYAKKFIPLKSNKTGKYNSVKKFWIVFTVDRYGREDYNVMYSELVIAPTKKKAIKIYINSKGFDTDDDYDSESEQGFFNKMDQLDAVNLKLITVKKSTNSKITKQNK</sequence>
<reference evidence="1" key="1">
    <citation type="journal article" date="2016" name="Genom Data">
        <title>Isolation and complete genome sequencing of Mimivirus bombay, a Giant Virus in sewage of Mumbai, India.</title>
        <authorList>
            <person name="Chatterjee A."/>
            <person name="Ali F."/>
            <person name="Bange D."/>
            <person name="Kondabagil K."/>
        </authorList>
    </citation>
    <scope>NUCLEOTIDE SEQUENCE [LARGE SCALE GENOMIC DNA]</scope>
    <source>
        <strain evidence="1">1</strain>
    </source>
</reference>
<proteinExistence type="predicted"/>
<dbReference type="Proteomes" id="UP000241559">
    <property type="component" value="Segment"/>
</dbReference>
<organism evidence="1 2">
    <name type="scientific">Mimivirus Bombay</name>
    <dbReference type="NCBI Taxonomy" id="1835008"/>
    <lineage>
        <taxon>Viruses</taxon>
        <taxon>Varidnaviria</taxon>
        <taxon>Bamfordvirae</taxon>
        <taxon>Nucleocytoviricota</taxon>
        <taxon>Megaviricetes</taxon>
        <taxon>Imitervirales</taxon>
        <taxon>Mimiviridae</taxon>
        <taxon>Megamimivirinae</taxon>
        <taxon>Mimivirus</taxon>
        <taxon>Mimivirus bradfordmassiliense</taxon>
    </lineage>
</organism>